<gene>
    <name evidence="1" type="ORF">OBBRIDRAFT_82261</name>
</gene>
<name>A0A8E2AXN3_9APHY</name>
<accession>A0A8E2AXN3</accession>
<keyword evidence="2" id="KW-1185">Reference proteome</keyword>
<dbReference type="AlphaFoldDB" id="A0A8E2AXN3"/>
<organism evidence="1 2">
    <name type="scientific">Obba rivulosa</name>
    <dbReference type="NCBI Taxonomy" id="1052685"/>
    <lineage>
        <taxon>Eukaryota</taxon>
        <taxon>Fungi</taxon>
        <taxon>Dikarya</taxon>
        <taxon>Basidiomycota</taxon>
        <taxon>Agaricomycotina</taxon>
        <taxon>Agaricomycetes</taxon>
        <taxon>Polyporales</taxon>
        <taxon>Gelatoporiaceae</taxon>
        <taxon>Obba</taxon>
    </lineage>
</organism>
<protein>
    <submittedName>
        <fullName evidence="1">Uncharacterized protein</fullName>
    </submittedName>
</protein>
<dbReference type="Proteomes" id="UP000250043">
    <property type="component" value="Unassembled WGS sequence"/>
</dbReference>
<proteinExistence type="predicted"/>
<dbReference type="EMBL" id="KV722450">
    <property type="protein sequence ID" value="OCH88522.1"/>
    <property type="molecule type" value="Genomic_DNA"/>
</dbReference>
<evidence type="ECO:0000313" key="2">
    <source>
        <dbReference type="Proteomes" id="UP000250043"/>
    </source>
</evidence>
<evidence type="ECO:0000313" key="1">
    <source>
        <dbReference type="EMBL" id="OCH88522.1"/>
    </source>
</evidence>
<sequence>MPHSTSATYVAKAWTSMDTRRHPVSTDVTAALRITGRWRSASSDGGGWIVVSIYLRAPVLACRQHRRYSDTSFTYRRNLRLSALAGRNVVGRQVLGSTPSLYVGPAEAYDAARIGGHRMRSVAPSASDVAVAKPLREMQHYQPTFYQAHN</sequence>
<reference evidence="1 2" key="1">
    <citation type="submission" date="2016-07" db="EMBL/GenBank/DDBJ databases">
        <title>Draft genome of the white-rot fungus Obba rivulosa 3A-2.</title>
        <authorList>
            <consortium name="DOE Joint Genome Institute"/>
            <person name="Miettinen O."/>
            <person name="Riley R."/>
            <person name="Acob R."/>
            <person name="Barry K."/>
            <person name="Cullen D."/>
            <person name="De Vries R."/>
            <person name="Hainaut M."/>
            <person name="Hatakka A."/>
            <person name="Henrissat B."/>
            <person name="Hilden K."/>
            <person name="Kuo R."/>
            <person name="Labutti K."/>
            <person name="Lipzen A."/>
            <person name="Makela M.R."/>
            <person name="Sandor L."/>
            <person name="Spatafora J.W."/>
            <person name="Grigoriev I.V."/>
            <person name="Hibbett D.S."/>
        </authorList>
    </citation>
    <scope>NUCLEOTIDE SEQUENCE [LARGE SCALE GENOMIC DNA]</scope>
    <source>
        <strain evidence="1 2">3A-2</strain>
    </source>
</reference>